<dbReference type="SUPFAM" id="SSF56281">
    <property type="entry name" value="Metallo-hydrolase/oxidoreductase"/>
    <property type="match status" value="1"/>
</dbReference>
<protein>
    <recommendedName>
        <fullName evidence="1">Metallo-beta-lactamase domain-containing protein</fullName>
    </recommendedName>
</protein>
<comment type="caution">
    <text evidence="2">The sequence shown here is derived from an EMBL/GenBank/DDBJ whole genome shotgun (WGS) entry which is preliminary data.</text>
</comment>
<evidence type="ECO:0000313" key="3">
    <source>
        <dbReference type="Proteomes" id="UP001209878"/>
    </source>
</evidence>
<accession>A0AAD9UEX9</accession>
<name>A0AAD9UEX9_RIDPI</name>
<feature type="domain" description="Metallo-beta-lactamase" evidence="1">
    <location>
        <begin position="28"/>
        <end position="229"/>
    </location>
</feature>
<keyword evidence="3" id="KW-1185">Reference proteome</keyword>
<dbReference type="InterPro" id="IPR001279">
    <property type="entry name" value="Metallo-B-lactamas"/>
</dbReference>
<proteinExistence type="predicted"/>
<gene>
    <name evidence="2" type="ORF">NP493_181g00013</name>
</gene>
<dbReference type="PANTHER" id="PTHR42951:SF4">
    <property type="entry name" value="ACYL-COENZYME A THIOESTERASE MBLAC2"/>
    <property type="match status" value="1"/>
</dbReference>
<dbReference type="AlphaFoldDB" id="A0AAD9UEX9"/>
<dbReference type="Proteomes" id="UP001209878">
    <property type="component" value="Unassembled WGS sequence"/>
</dbReference>
<sequence>MNPTWFTTRKVADNIYLTCEESFNEGNRCNIWLIKGPGRDVVIDCGLGVCDLRRHLEGAALITPPGGDRECLVICTHAHFDHSGGAHHFPNVLIHEKDAGGLRNGRQTETLNYVKPGHFDEKPYAGFSACAYRVPPTSCEQLRDGDRLDIGGGEHLEIMHMPGHTKGSIAIYYAAKQALFTGDFVYDCWRGGALLDWLPTSSVRDYVRSANTMLHFLDGHPVASVFPGHFRKLTGRRTAMLLTEYIEEKDNEWSVCHGSCLQMSMWTFFLLGCFRCCPC</sequence>
<organism evidence="2 3">
    <name type="scientific">Ridgeia piscesae</name>
    <name type="common">Tubeworm</name>
    <dbReference type="NCBI Taxonomy" id="27915"/>
    <lineage>
        <taxon>Eukaryota</taxon>
        <taxon>Metazoa</taxon>
        <taxon>Spiralia</taxon>
        <taxon>Lophotrochozoa</taxon>
        <taxon>Annelida</taxon>
        <taxon>Polychaeta</taxon>
        <taxon>Sedentaria</taxon>
        <taxon>Canalipalpata</taxon>
        <taxon>Sabellida</taxon>
        <taxon>Siboglinidae</taxon>
        <taxon>Ridgeia</taxon>
    </lineage>
</organism>
<reference evidence="2" key="1">
    <citation type="journal article" date="2023" name="Mol. Biol. Evol.">
        <title>Third-Generation Sequencing Reveals the Adaptive Role of the Epigenome in Three Deep-Sea Polychaetes.</title>
        <authorList>
            <person name="Perez M."/>
            <person name="Aroh O."/>
            <person name="Sun Y."/>
            <person name="Lan Y."/>
            <person name="Juniper S.K."/>
            <person name="Young C.R."/>
            <person name="Angers B."/>
            <person name="Qian P.Y."/>
        </authorList>
    </citation>
    <scope>NUCLEOTIDE SEQUENCE</scope>
    <source>
        <strain evidence="2">R07B-5</strain>
    </source>
</reference>
<evidence type="ECO:0000313" key="2">
    <source>
        <dbReference type="EMBL" id="KAK2186978.1"/>
    </source>
</evidence>
<dbReference type="SMART" id="SM00849">
    <property type="entry name" value="Lactamase_B"/>
    <property type="match status" value="1"/>
</dbReference>
<evidence type="ECO:0000259" key="1">
    <source>
        <dbReference type="SMART" id="SM00849"/>
    </source>
</evidence>
<dbReference type="PANTHER" id="PTHR42951">
    <property type="entry name" value="METALLO-BETA-LACTAMASE DOMAIN-CONTAINING"/>
    <property type="match status" value="1"/>
</dbReference>
<dbReference type="Gene3D" id="3.60.15.10">
    <property type="entry name" value="Ribonuclease Z/Hydroxyacylglutathione hydrolase-like"/>
    <property type="match status" value="1"/>
</dbReference>
<dbReference type="EMBL" id="JAODUO010000181">
    <property type="protein sequence ID" value="KAK2186978.1"/>
    <property type="molecule type" value="Genomic_DNA"/>
</dbReference>
<dbReference type="InterPro" id="IPR050855">
    <property type="entry name" value="NDM-1-like"/>
</dbReference>
<dbReference type="InterPro" id="IPR036866">
    <property type="entry name" value="RibonucZ/Hydroxyglut_hydro"/>
</dbReference>
<dbReference type="Pfam" id="PF00753">
    <property type="entry name" value="Lactamase_B"/>
    <property type="match status" value="1"/>
</dbReference>